<comment type="caution">
    <text evidence="8">The sequence shown here is derived from an EMBL/GenBank/DDBJ whole genome shotgun (WGS) entry which is preliminary data.</text>
</comment>
<dbReference type="PRINTS" id="PR00682">
    <property type="entry name" value="IPNSYNTHASE"/>
</dbReference>
<evidence type="ECO:0000313" key="8">
    <source>
        <dbReference type="EMBL" id="CAI0410714.1"/>
    </source>
</evidence>
<dbReference type="InterPro" id="IPR026992">
    <property type="entry name" value="DIOX_N"/>
</dbReference>
<evidence type="ECO:0000256" key="3">
    <source>
        <dbReference type="ARBA" id="ARBA00022896"/>
    </source>
</evidence>
<dbReference type="GO" id="GO:0016491">
    <property type="term" value="F:oxidoreductase activity"/>
    <property type="evidence" value="ECO:0007669"/>
    <property type="project" value="UniProtKB-KW"/>
</dbReference>
<evidence type="ECO:0000256" key="1">
    <source>
        <dbReference type="ARBA" id="ARBA00008056"/>
    </source>
</evidence>
<evidence type="ECO:0000256" key="6">
    <source>
        <dbReference type="RuleBase" id="RU003682"/>
    </source>
</evidence>
<dbReference type="Pfam" id="PF03171">
    <property type="entry name" value="2OG-FeII_Oxy"/>
    <property type="match status" value="1"/>
</dbReference>
<dbReference type="PROSITE" id="PS51471">
    <property type="entry name" value="FE2OG_OXY"/>
    <property type="match status" value="1"/>
</dbReference>
<dbReference type="FunFam" id="2.60.120.330:FF:000001">
    <property type="entry name" value="Protein SRG1"/>
    <property type="match status" value="1"/>
</dbReference>
<gene>
    <name evidence="8" type="ORF">LITE_LOCUS14874</name>
</gene>
<dbReference type="Pfam" id="PF14226">
    <property type="entry name" value="DIOX_N"/>
    <property type="match status" value="1"/>
</dbReference>
<reference evidence="8" key="1">
    <citation type="submission" date="2022-08" db="EMBL/GenBank/DDBJ databases">
        <authorList>
            <person name="Gutierrez-Valencia J."/>
        </authorList>
    </citation>
    <scope>NUCLEOTIDE SEQUENCE</scope>
</reference>
<dbReference type="AlphaFoldDB" id="A0AAV0JPS3"/>
<keyword evidence="9" id="KW-1185">Reference proteome</keyword>
<keyword evidence="5 6" id="KW-0408">Iron</keyword>
<comment type="similarity">
    <text evidence="1 6">Belongs to the iron/ascorbate-dependent oxidoreductase family.</text>
</comment>
<dbReference type="InterPro" id="IPR050295">
    <property type="entry name" value="Plant_2OG-oxidoreductases"/>
</dbReference>
<dbReference type="Gene3D" id="2.60.120.330">
    <property type="entry name" value="B-lactam Antibiotic, Isopenicillin N Synthase, Chain"/>
    <property type="match status" value="1"/>
</dbReference>
<keyword evidence="4 6" id="KW-0560">Oxidoreductase</keyword>
<dbReference type="GO" id="GO:0031418">
    <property type="term" value="F:L-ascorbic acid binding"/>
    <property type="evidence" value="ECO:0007669"/>
    <property type="project" value="UniProtKB-KW"/>
</dbReference>
<dbReference type="SUPFAM" id="SSF51197">
    <property type="entry name" value="Clavaminate synthase-like"/>
    <property type="match status" value="1"/>
</dbReference>
<dbReference type="EMBL" id="CAMGYJ010000005">
    <property type="protein sequence ID" value="CAI0410714.1"/>
    <property type="molecule type" value="Genomic_DNA"/>
</dbReference>
<dbReference type="GO" id="GO:0046872">
    <property type="term" value="F:metal ion binding"/>
    <property type="evidence" value="ECO:0007669"/>
    <property type="project" value="UniProtKB-KW"/>
</dbReference>
<keyword evidence="2 6" id="KW-0479">Metal-binding</keyword>
<sequence length="376" mass="41850">MVGLERKFGGSLAVPNVQQLALSSNDIVPIRYIHPELDLERVSNDEYSGYLPVIDIGKLVGGGCDVDGELAKLHSACREWGFFQVINHGIVEEVILNMKADVQQFFKQTLQEKMKCAQLPNDLEGYGQAFVLSEEQKLDWSDMLYILAQPMERRNMRVWPTVPSSFRTTLDEYSSEVGKLSIILLGFVARNLGLDPEKLISSFREGPQGIRMNYIPSCKQASKVIGLHPHSDVDGLTLLTQVNEVQGLQIKRDGKWVPIAPIPGAFVVNVGDIIEIMSNGEYKSVEHRVVVNPEKERLSIAAFHNTNSNAVIGPLPDLINRGDQKQAPKYKTVSTTDYIKLVMRSTLDGKCLIDEMKIRTEAAAASSEEKPMIKPS</sequence>
<dbReference type="Proteomes" id="UP001154282">
    <property type="component" value="Unassembled WGS sequence"/>
</dbReference>
<name>A0AAV0JPS3_9ROSI</name>
<proteinExistence type="inferred from homology"/>
<dbReference type="InterPro" id="IPR044861">
    <property type="entry name" value="IPNS-like_FE2OG_OXY"/>
</dbReference>
<evidence type="ECO:0000259" key="7">
    <source>
        <dbReference type="PROSITE" id="PS51471"/>
    </source>
</evidence>
<evidence type="ECO:0000256" key="2">
    <source>
        <dbReference type="ARBA" id="ARBA00022723"/>
    </source>
</evidence>
<dbReference type="PANTHER" id="PTHR47991">
    <property type="entry name" value="OXOGLUTARATE/IRON-DEPENDENT DIOXYGENASE"/>
    <property type="match status" value="1"/>
</dbReference>
<evidence type="ECO:0000256" key="5">
    <source>
        <dbReference type="ARBA" id="ARBA00023004"/>
    </source>
</evidence>
<evidence type="ECO:0000313" key="9">
    <source>
        <dbReference type="Proteomes" id="UP001154282"/>
    </source>
</evidence>
<keyword evidence="3" id="KW-0847">Vitamin C</keyword>
<accession>A0AAV0JPS3</accession>
<dbReference type="InterPro" id="IPR027443">
    <property type="entry name" value="IPNS-like_sf"/>
</dbReference>
<feature type="domain" description="Fe2OG dioxygenase" evidence="7">
    <location>
        <begin position="206"/>
        <end position="306"/>
    </location>
</feature>
<dbReference type="InterPro" id="IPR005123">
    <property type="entry name" value="Oxoglu/Fe-dep_dioxygenase_dom"/>
</dbReference>
<protein>
    <recommendedName>
        <fullName evidence="7">Fe2OG dioxygenase domain-containing protein</fullName>
    </recommendedName>
</protein>
<evidence type="ECO:0000256" key="4">
    <source>
        <dbReference type="ARBA" id="ARBA00023002"/>
    </source>
</evidence>
<organism evidence="8 9">
    <name type="scientific">Linum tenue</name>
    <dbReference type="NCBI Taxonomy" id="586396"/>
    <lineage>
        <taxon>Eukaryota</taxon>
        <taxon>Viridiplantae</taxon>
        <taxon>Streptophyta</taxon>
        <taxon>Embryophyta</taxon>
        <taxon>Tracheophyta</taxon>
        <taxon>Spermatophyta</taxon>
        <taxon>Magnoliopsida</taxon>
        <taxon>eudicotyledons</taxon>
        <taxon>Gunneridae</taxon>
        <taxon>Pentapetalae</taxon>
        <taxon>rosids</taxon>
        <taxon>fabids</taxon>
        <taxon>Malpighiales</taxon>
        <taxon>Linaceae</taxon>
        <taxon>Linum</taxon>
    </lineage>
</organism>